<dbReference type="InterPro" id="IPR006600">
    <property type="entry name" value="HTH_CenpB_DNA-bd_dom"/>
</dbReference>
<keyword evidence="1" id="KW-0238">DNA-binding</keyword>
<keyword evidence="3" id="KW-1185">Reference proteome</keyword>
<evidence type="ECO:0000256" key="1">
    <source>
        <dbReference type="ARBA" id="ARBA00023125"/>
    </source>
</evidence>
<dbReference type="Proteomes" id="UP000887540">
    <property type="component" value="Unplaced"/>
</dbReference>
<dbReference type="WBParaSite" id="ACRNAN_Path_833.g3195.t1">
    <property type="protein sequence ID" value="ACRNAN_Path_833.g3195.t1"/>
    <property type="gene ID" value="ACRNAN_Path_833.g3195"/>
</dbReference>
<organism evidence="3 4">
    <name type="scientific">Acrobeloides nanus</name>
    <dbReference type="NCBI Taxonomy" id="290746"/>
    <lineage>
        <taxon>Eukaryota</taxon>
        <taxon>Metazoa</taxon>
        <taxon>Ecdysozoa</taxon>
        <taxon>Nematoda</taxon>
        <taxon>Chromadorea</taxon>
        <taxon>Rhabditida</taxon>
        <taxon>Tylenchina</taxon>
        <taxon>Cephalobomorpha</taxon>
        <taxon>Cephaloboidea</taxon>
        <taxon>Cephalobidae</taxon>
        <taxon>Acrobeloides</taxon>
    </lineage>
</organism>
<dbReference type="GO" id="GO:0003677">
    <property type="term" value="F:DNA binding"/>
    <property type="evidence" value="ECO:0007669"/>
    <property type="project" value="UniProtKB-KW"/>
</dbReference>
<name>A0A914CDM8_9BILA</name>
<dbReference type="AlphaFoldDB" id="A0A914CDM8"/>
<dbReference type="Pfam" id="PF03221">
    <property type="entry name" value="HTH_Tnp_Tc5"/>
    <property type="match status" value="1"/>
</dbReference>
<evidence type="ECO:0000313" key="4">
    <source>
        <dbReference type="WBParaSite" id="ACRNAN_Path_833.g3195.t1"/>
    </source>
</evidence>
<sequence length="193" mass="22115">MIREWCEQEHDLQISKKGAKRLADGGRHLSFAELDDQLATWVREQRAGKKKVSRRMIQMQAQKNFVQDDNEQEFKVGKHRLVTEVYGSHNFVAREPTTVCQKPPKEYEHALVNLVMYISQLREKNNFQHIYAADETAVWLDSTGGKCIADKGAKEVSVLTTGHDKMRIFLVNISLAFVPLSMRSSLVNTAKVR</sequence>
<evidence type="ECO:0000259" key="2">
    <source>
        <dbReference type="Pfam" id="PF03221"/>
    </source>
</evidence>
<evidence type="ECO:0000313" key="3">
    <source>
        <dbReference type="Proteomes" id="UP000887540"/>
    </source>
</evidence>
<accession>A0A914CDM8</accession>
<protein>
    <submittedName>
        <fullName evidence="4">HTH CENPB-type domain-containing protein</fullName>
    </submittedName>
</protein>
<reference evidence="4" key="1">
    <citation type="submission" date="2022-11" db="UniProtKB">
        <authorList>
            <consortium name="WormBaseParasite"/>
        </authorList>
    </citation>
    <scope>IDENTIFICATION</scope>
</reference>
<dbReference type="Gene3D" id="1.10.10.60">
    <property type="entry name" value="Homeodomain-like"/>
    <property type="match status" value="1"/>
</dbReference>
<feature type="domain" description="HTH CENPB-type" evidence="2">
    <location>
        <begin position="31"/>
        <end position="78"/>
    </location>
</feature>
<proteinExistence type="predicted"/>